<evidence type="ECO:0000256" key="10">
    <source>
        <dbReference type="ARBA" id="ARBA00023146"/>
    </source>
</evidence>
<evidence type="ECO:0000256" key="9">
    <source>
        <dbReference type="ARBA" id="ARBA00022917"/>
    </source>
</evidence>
<keyword evidence="9 11" id="KW-0648">Protein biosynthesis</keyword>
<keyword evidence="5 11" id="KW-0479">Metal-binding</keyword>
<organism evidence="13 14">
    <name type="scientific">Nitrospira japonica</name>
    <dbReference type="NCBI Taxonomy" id="1325564"/>
    <lineage>
        <taxon>Bacteria</taxon>
        <taxon>Pseudomonadati</taxon>
        <taxon>Nitrospirota</taxon>
        <taxon>Nitrospiria</taxon>
        <taxon>Nitrospirales</taxon>
        <taxon>Nitrospiraceae</taxon>
        <taxon>Nitrospira</taxon>
    </lineage>
</organism>
<dbReference type="GO" id="GO:0000049">
    <property type="term" value="F:tRNA binding"/>
    <property type="evidence" value="ECO:0007669"/>
    <property type="project" value="InterPro"/>
</dbReference>
<feature type="binding site" evidence="11">
    <location>
        <position position="445"/>
    </location>
    <ligand>
        <name>Mg(2+)</name>
        <dbReference type="ChEBI" id="CHEBI:18420"/>
        <note>ligand shared with heterodimeric partner</note>
    </ligand>
</feature>
<dbReference type="SUPFAM" id="SSF55681">
    <property type="entry name" value="Class II aaRS and biotin synthetases"/>
    <property type="match status" value="1"/>
</dbReference>
<dbReference type="InterPro" id="IPR002319">
    <property type="entry name" value="Phenylalanyl-tRNA_Synthase"/>
</dbReference>
<dbReference type="EMBL" id="LT828648">
    <property type="protein sequence ID" value="SLM47623.1"/>
    <property type="molecule type" value="Genomic_DNA"/>
</dbReference>
<evidence type="ECO:0000313" key="13">
    <source>
        <dbReference type="EMBL" id="SLM47623.1"/>
    </source>
</evidence>
<comment type="similarity">
    <text evidence="2 11">Belongs to the class-II aminoacyl-tRNA synthetase family. Phe-tRNA synthetase alpha subunit type 2 subfamily.</text>
</comment>
<dbReference type="KEGG" id="nja:NSJP_1451"/>
<feature type="domain" description="Aminoacyl-transfer RNA synthetases class-II family profile" evidence="12">
    <location>
        <begin position="377"/>
        <end position="507"/>
    </location>
</feature>
<dbReference type="STRING" id="1325564.NSJP_1451"/>
<dbReference type="PANTHER" id="PTHR11538:SF40">
    <property type="entry name" value="PHENYLALANINE--TRNA LIGASE ALPHA SUBUNIT"/>
    <property type="match status" value="1"/>
</dbReference>
<comment type="subcellular location">
    <subcellularLocation>
        <location evidence="1 11">Cytoplasm</location>
    </subcellularLocation>
</comment>
<evidence type="ECO:0000256" key="1">
    <source>
        <dbReference type="ARBA" id="ARBA00004496"/>
    </source>
</evidence>
<dbReference type="Gene3D" id="3.30.930.10">
    <property type="entry name" value="Bira Bifunctional Protein, Domain 2"/>
    <property type="match status" value="1"/>
</dbReference>
<evidence type="ECO:0000259" key="12">
    <source>
        <dbReference type="PROSITE" id="PS50862"/>
    </source>
</evidence>
<evidence type="ECO:0000256" key="2">
    <source>
        <dbReference type="ARBA" id="ARBA00006703"/>
    </source>
</evidence>
<dbReference type="AlphaFoldDB" id="A0A1W1I473"/>
<keyword evidence="8 11" id="KW-0460">Magnesium</keyword>
<dbReference type="CDD" id="cd00496">
    <property type="entry name" value="PheRS_alpha_core"/>
    <property type="match status" value="1"/>
</dbReference>
<dbReference type="NCBIfam" id="NF003210">
    <property type="entry name" value="PRK04172.1"/>
    <property type="match status" value="1"/>
</dbReference>
<evidence type="ECO:0000256" key="4">
    <source>
        <dbReference type="ARBA" id="ARBA00022598"/>
    </source>
</evidence>
<dbReference type="Pfam" id="PF01409">
    <property type="entry name" value="tRNA-synt_2d"/>
    <property type="match status" value="1"/>
</dbReference>
<feature type="binding site" evidence="11">
    <location>
        <position position="363"/>
    </location>
    <ligand>
        <name>L-phenylalanine</name>
        <dbReference type="ChEBI" id="CHEBI:58095"/>
    </ligand>
</feature>
<dbReference type="PROSITE" id="PS50862">
    <property type="entry name" value="AA_TRNA_LIGASE_II"/>
    <property type="match status" value="1"/>
</dbReference>
<keyword evidence="6 11" id="KW-0547">Nucleotide-binding</keyword>
<keyword evidence="10 11" id="KW-0030">Aminoacyl-tRNA synthetase</keyword>
<dbReference type="RefSeq" id="WP_080886128.1">
    <property type="nucleotide sequence ID" value="NZ_LT828648.1"/>
</dbReference>
<dbReference type="HAMAP" id="MF_00282">
    <property type="entry name" value="Phe_tRNA_synth_alpha2"/>
    <property type="match status" value="1"/>
</dbReference>
<dbReference type="GO" id="GO:0004826">
    <property type="term" value="F:phenylalanine-tRNA ligase activity"/>
    <property type="evidence" value="ECO:0007669"/>
    <property type="project" value="UniProtKB-UniRule"/>
</dbReference>
<evidence type="ECO:0000256" key="3">
    <source>
        <dbReference type="ARBA" id="ARBA00022490"/>
    </source>
</evidence>
<dbReference type="PANTHER" id="PTHR11538">
    <property type="entry name" value="PHENYLALANYL-TRNA SYNTHETASE"/>
    <property type="match status" value="1"/>
</dbReference>
<evidence type="ECO:0000256" key="6">
    <source>
        <dbReference type="ARBA" id="ARBA00022741"/>
    </source>
</evidence>
<name>A0A1W1I473_9BACT</name>
<keyword evidence="3 11" id="KW-0963">Cytoplasm</keyword>
<dbReference type="InterPro" id="IPR045864">
    <property type="entry name" value="aa-tRNA-synth_II/BPL/LPL"/>
</dbReference>
<evidence type="ECO:0000256" key="5">
    <source>
        <dbReference type="ARBA" id="ARBA00022723"/>
    </source>
</evidence>
<evidence type="ECO:0000256" key="7">
    <source>
        <dbReference type="ARBA" id="ARBA00022840"/>
    </source>
</evidence>
<dbReference type="EC" id="6.1.1.20" evidence="11"/>
<evidence type="ECO:0000313" key="14">
    <source>
        <dbReference type="Proteomes" id="UP000192042"/>
    </source>
</evidence>
<comment type="subunit">
    <text evidence="11">Tetramer of two alpha and two beta subunits.</text>
</comment>
<evidence type="ECO:0000256" key="8">
    <source>
        <dbReference type="ARBA" id="ARBA00022842"/>
    </source>
</evidence>
<dbReference type="InterPro" id="IPR006195">
    <property type="entry name" value="aa-tRNA-synth_II"/>
</dbReference>
<feature type="binding site" evidence="11">
    <location>
        <begin position="402"/>
        <end position="404"/>
    </location>
    <ligand>
        <name>L-phenylalanine</name>
        <dbReference type="ChEBI" id="CHEBI:58095"/>
    </ligand>
</feature>
<dbReference type="GO" id="GO:0005737">
    <property type="term" value="C:cytoplasm"/>
    <property type="evidence" value="ECO:0007669"/>
    <property type="project" value="UniProtKB-SubCell"/>
</dbReference>
<keyword evidence="4 11" id="KW-0436">Ligase</keyword>
<sequence length="520" mass="57792">MDIAALIDSLHPLEIRVLSAFSDNGDRAMETEQLAAAAGLEASQISMAVEWLLAKSLLAVEKETVTPIVSLTKTGEQYIEKPSPIEMVLSVAREAASTGKRLTIQDLQTREHLEPSDVSGAIGALKKEGALLIVQGGCLESTGRSSPTAETLRGLLQQLQHGSRTLETFSEFEQRVIDAHAVKRGKVKEPFRVDDRVTRLLKPTAEGLDALKHLSQQDAAEEVSQLTPELLKEGGWKTKRFRKYTISLRAPRIAPGRRHPYREFLDTVKTKLVSMGFQEMRGSLVETEFWDMDALFMPQFHPARDIHDVYFVKSPTHARSVAEPFLTRVKEVHERGGNTGSTGWGYTFDLQRASRLVLRSQGTAVSAHRLASNPLIPGKYFSIARCFRYDQVDATHATDFFQVEGIVLGEDINFRTLLGLLNLFAREVAQAKEVKFLPAYFPFTEPSVELHVRHPRLGWIELGGAGLFRPEVAAPLGVQVPVIAWGLGLDRMAMVALGIHDIRELFTDNLDLIRSTRGVV</sequence>
<dbReference type="NCBIfam" id="TIGR00468">
    <property type="entry name" value="pheS"/>
    <property type="match status" value="1"/>
</dbReference>
<dbReference type="GO" id="GO:0000287">
    <property type="term" value="F:magnesium ion binding"/>
    <property type="evidence" value="ECO:0007669"/>
    <property type="project" value="UniProtKB-UniRule"/>
</dbReference>
<comment type="cofactor">
    <cofactor evidence="11">
        <name>Mg(2+)</name>
        <dbReference type="ChEBI" id="CHEBI:18420"/>
    </cofactor>
    <text evidence="11">Binds 2 magnesium ions per tetramer.</text>
</comment>
<protein>
    <recommendedName>
        <fullName evidence="11">Phenylalanine--tRNA ligase alpha subunit</fullName>
        <ecNumber evidence="11">6.1.1.20</ecNumber>
    </recommendedName>
    <alternativeName>
        <fullName evidence="11">Phenylalanyl-tRNA synthetase alpha subunit</fullName>
        <shortName evidence="11">PheRS</shortName>
    </alternativeName>
</protein>
<reference evidence="13 14" key="1">
    <citation type="submission" date="2017-03" db="EMBL/GenBank/DDBJ databases">
        <authorList>
            <person name="Afonso C.L."/>
            <person name="Miller P.J."/>
            <person name="Scott M.A."/>
            <person name="Spackman E."/>
            <person name="Goraichik I."/>
            <person name="Dimitrov K.M."/>
            <person name="Suarez D.L."/>
            <person name="Swayne D.E."/>
        </authorList>
    </citation>
    <scope>NUCLEOTIDE SEQUENCE [LARGE SCALE GENOMIC DNA]</scope>
    <source>
        <strain evidence="13">Genome sequencing of Nitrospira japonica strain NJ11</strain>
    </source>
</reference>
<dbReference type="GO" id="GO:0006432">
    <property type="term" value="P:phenylalanyl-tRNA aminoacylation"/>
    <property type="evidence" value="ECO:0007669"/>
    <property type="project" value="UniProtKB-UniRule"/>
</dbReference>
<dbReference type="GO" id="GO:0005524">
    <property type="term" value="F:ATP binding"/>
    <property type="evidence" value="ECO:0007669"/>
    <property type="project" value="UniProtKB-UniRule"/>
</dbReference>
<dbReference type="InterPro" id="IPR022917">
    <property type="entry name" value="Phe_tRNA_ligase_alpha_bac/arc"/>
</dbReference>
<dbReference type="Proteomes" id="UP000192042">
    <property type="component" value="Chromosome I"/>
</dbReference>
<keyword evidence="14" id="KW-1185">Reference proteome</keyword>
<comment type="catalytic activity">
    <reaction evidence="11">
        <text>tRNA(Phe) + L-phenylalanine + ATP = L-phenylalanyl-tRNA(Phe) + AMP + diphosphate + H(+)</text>
        <dbReference type="Rhea" id="RHEA:19413"/>
        <dbReference type="Rhea" id="RHEA-COMP:9668"/>
        <dbReference type="Rhea" id="RHEA-COMP:9699"/>
        <dbReference type="ChEBI" id="CHEBI:15378"/>
        <dbReference type="ChEBI" id="CHEBI:30616"/>
        <dbReference type="ChEBI" id="CHEBI:33019"/>
        <dbReference type="ChEBI" id="CHEBI:58095"/>
        <dbReference type="ChEBI" id="CHEBI:78442"/>
        <dbReference type="ChEBI" id="CHEBI:78531"/>
        <dbReference type="ChEBI" id="CHEBI:456215"/>
        <dbReference type="EC" id="6.1.1.20"/>
    </reaction>
</comment>
<feature type="binding site" evidence="11">
    <location>
        <position position="443"/>
    </location>
    <ligand>
        <name>L-phenylalanine</name>
        <dbReference type="ChEBI" id="CHEBI:58095"/>
    </ligand>
</feature>
<proteinExistence type="inferred from homology"/>
<feature type="binding site" evidence="11">
    <location>
        <position position="468"/>
    </location>
    <ligand>
        <name>L-phenylalanine</name>
        <dbReference type="ChEBI" id="CHEBI:58095"/>
    </ligand>
</feature>
<evidence type="ECO:0000256" key="11">
    <source>
        <dbReference type="HAMAP-Rule" id="MF_00282"/>
    </source>
</evidence>
<keyword evidence="7 11" id="KW-0067">ATP-binding</keyword>
<accession>A0A1W1I473</accession>
<dbReference type="InterPro" id="IPR004529">
    <property type="entry name" value="Phe-tRNA-synth_IIc_asu"/>
</dbReference>
<gene>
    <name evidence="11 13" type="primary">pheS</name>
    <name evidence="13" type="ORF">NSJP_1451</name>
</gene>